<dbReference type="GO" id="GO:0006506">
    <property type="term" value="P:GPI anchor biosynthetic process"/>
    <property type="evidence" value="ECO:0007669"/>
    <property type="project" value="UniProtKB-KW"/>
</dbReference>
<dbReference type="InterPro" id="IPR017850">
    <property type="entry name" value="Alkaline_phosphatase_core_sf"/>
</dbReference>
<dbReference type="SUPFAM" id="SSF53649">
    <property type="entry name" value="Alkaline phosphatase-like"/>
    <property type="match status" value="1"/>
</dbReference>
<dbReference type="Gene3D" id="3.40.720.10">
    <property type="entry name" value="Alkaline Phosphatase, subunit A"/>
    <property type="match status" value="1"/>
</dbReference>
<dbReference type="GO" id="GO:0051377">
    <property type="term" value="F:mannose-ethanolamine phosphotransferase activity"/>
    <property type="evidence" value="ECO:0007669"/>
    <property type="project" value="InterPro"/>
</dbReference>
<evidence type="ECO:0000256" key="8">
    <source>
        <dbReference type="ARBA" id="ARBA00022989"/>
    </source>
</evidence>
<feature type="transmembrane region" description="Helical" evidence="11">
    <location>
        <begin position="657"/>
        <end position="676"/>
    </location>
</feature>
<dbReference type="PANTHER" id="PTHR23071:SF1">
    <property type="entry name" value="GPI ETHANOLAMINE PHOSPHATE TRANSFERASE 3"/>
    <property type="match status" value="1"/>
</dbReference>
<evidence type="ECO:0000313" key="12">
    <source>
        <dbReference type="EMBL" id="GAA0170447.1"/>
    </source>
</evidence>
<dbReference type="Proteomes" id="UP001454036">
    <property type="component" value="Unassembled WGS sequence"/>
</dbReference>
<feature type="transmembrane region" description="Helical" evidence="11">
    <location>
        <begin position="832"/>
        <end position="855"/>
    </location>
</feature>
<evidence type="ECO:0000256" key="9">
    <source>
        <dbReference type="ARBA" id="ARBA00023136"/>
    </source>
</evidence>
<feature type="transmembrane region" description="Helical" evidence="11">
    <location>
        <begin position="875"/>
        <end position="897"/>
    </location>
</feature>
<feature type="transmembrane region" description="Helical" evidence="11">
    <location>
        <begin position="912"/>
        <end position="934"/>
    </location>
</feature>
<comment type="pathway">
    <text evidence="2">Glycolipid biosynthesis; glycosylphosphatidylinositol-anchor biosynthesis.</text>
</comment>
<evidence type="ECO:0000256" key="10">
    <source>
        <dbReference type="ARBA" id="ARBA00023180"/>
    </source>
</evidence>
<keyword evidence="13" id="KW-1185">Reference proteome</keyword>
<dbReference type="GO" id="GO:0005789">
    <property type="term" value="C:endoplasmic reticulum membrane"/>
    <property type="evidence" value="ECO:0007669"/>
    <property type="project" value="UniProtKB-SubCell"/>
</dbReference>
<evidence type="ECO:0008006" key="14">
    <source>
        <dbReference type="Google" id="ProtNLM"/>
    </source>
</evidence>
<dbReference type="InterPro" id="IPR037675">
    <property type="entry name" value="PIG-O_N"/>
</dbReference>
<sequence length="935" mass="104221">MTILQKFPCNSTNMKWWALLMFMGITLVHVLGILIFTRGFLLTRTELSEYSKCSDIQTSPCNNDDTCWTKPALDRLVIIVFDALRFDFVAPSSFFEEKKPWMDKFHVMHRLATQQGASAQIFKAIADPPTTSLQRLKGLTTGGLPTFIDVGNSFGAPAILEDNLIHQLVHNGKRVVMMGDDTWIQLFPDHFNTSFPFPSFNVKDLDTVDNGCIEHLLPSLYRDDWDVLIAHFLGVDHAGHIFGVHSASMIDKLEQYNGILERVVEAMETQSEPGGLHENSLLLVMGDHGQTLNGDHGGGTAEEVETAMFAMSTKKPTPYLPLEVDNSYCRSNVEGKNLCISSIQQLDFSVTVAALFGIPFPFGSLGKINPELHALATAVHNLGSSDSVNAQNRSETEDWMEIYANSLCINSWQVKRYIDVYSGSSVIGFSDNDLKDISDLYEEANKIPYHPSHSSLSKSKLKIDAYSKFLTSVAGIARSKWTEFNLTMMITGFSIMLASIFGHIFLIKWLVKDGLRFSSCSSPVISFEMIFAYIVVFIRSCSFLSNSFILEEGKVGSFLLATTAILQLRYALMKKKMILEAILFILLIPIVSFGIQLGQFKQAVNSLFLKVSDSWMLGINSESYIWINTVEVLPILVLIILACLLFKGICQRSFIGIFKLVIVGTIFSYMLIAMYWASDSHLLSQHAAFGVIRGNVIPRVVYTVSLLQVLFLAIIHLFGSEKTTVWKEKLVGKALAMLCSWSSTVILLSGKQGSIVALASVLGGWCIIRLMSIEGDPKNGMAVTASYSSHTILWNLLAVCLFFCTGHWCAFDGLRYASAFIGFDEFNLIRQAVLLTIETFGFSHILPIIGLPFLVAYQHRAADKGTEGHVLQLCLVYLIYGLTIVIGVTFTILCVIIQRRHLMVWGLFAPKFVFDVVALFLSDLFICLASFYYIV</sequence>
<dbReference type="Pfam" id="PF01663">
    <property type="entry name" value="Phosphodiest"/>
    <property type="match status" value="1"/>
</dbReference>
<feature type="transmembrane region" description="Helical" evidence="11">
    <location>
        <begin position="486"/>
        <end position="510"/>
    </location>
</feature>
<evidence type="ECO:0000256" key="1">
    <source>
        <dbReference type="ARBA" id="ARBA00004477"/>
    </source>
</evidence>
<accession>A0AAV3R657</accession>
<proteinExistence type="inferred from homology"/>
<comment type="caution">
    <text evidence="12">The sequence shown here is derived from an EMBL/GenBank/DDBJ whole genome shotgun (WGS) entry which is preliminary data.</text>
</comment>
<evidence type="ECO:0000256" key="5">
    <source>
        <dbReference type="ARBA" id="ARBA00022679"/>
    </source>
</evidence>
<feature type="transmembrane region" description="Helical" evidence="11">
    <location>
        <begin position="577"/>
        <end position="597"/>
    </location>
</feature>
<evidence type="ECO:0000256" key="11">
    <source>
        <dbReference type="SAM" id="Phobius"/>
    </source>
</evidence>
<evidence type="ECO:0000256" key="4">
    <source>
        <dbReference type="ARBA" id="ARBA00022502"/>
    </source>
</evidence>
<feature type="transmembrane region" description="Helical" evidence="11">
    <location>
        <begin position="624"/>
        <end position="645"/>
    </location>
</feature>
<dbReference type="CDD" id="cd16023">
    <property type="entry name" value="GPI_EPT_3"/>
    <property type="match status" value="1"/>
</dbReference>
<keyword evidence="8 11" id="KW-1133">Transmembrane helix</keyword>
<comment type="similarity">
    <text evidence="3">Belongs to the PIGG/PIGN/PIGO family. PIGO subfamily.</text>
</comment>
<keyword evidence="10" id="KW-0325">Glycoprotein</keyword>
<feature type="transmembrane region" description="Helical" evidence="11">
    <location>
        <begin position="696"/>
        <end position="719"/>
    </location>
</feature>
<keyword evidence="6 11" id="KW-0812">Transmembrane</keyword>
<protein>
    <recommendedName>
        <fullName evidence="14">GPI ethanolamine phosphate transferase 3</fullName>
    </recommendedName>
</protein>
<dbReference type="InterPro" id="IPR039524">
    <property type="entry name" value="PIGO/GPI13"/>
</dbReference>
<evidence type="ECO:0000256" key="7">
    <source>
        <dbReference type="ARBA" id="ARBA00022824"/>
    </source>
</evidence>
<feature type="transmembrane region" description="Helical" evidence="11">
    <location>
        <begin position="792"/>
        <end position="811"/>
    </location>
</feature>
<gene>
    <name evidence="12" type="ORF">LIER_24698</name>
</gene>
<keyword evidence="5" id="KW-0808">Transferase</keyword>
<feature type="transmembrane region" description="Helical" evidence="11">
    <location>
        <begin position="16"/>
        <end position="36"/>
    </location>
</feature>
<reference evidence="12 13" key="1">
    <citation type="submission" date="2024-01" db="EMBL/GenBank/DDBJ databases">
        <title>The complete chloroplast genome sequence of Lithospermum erythrorhizon: insights into the phylogenetic relationship among Boraginaceae species and the maternal lineages of purple gromwells.</title>
        <authorList>
            <person name="Okada T."/>
            <person name="Watanabe K."/>
        </authorList>
    </citation>
    <scope>NUCLEOTIDE SEQUENCE [LARGE SCALE GENOMIC DNA]</scope>
</reference>
<evidence type="ECO:0000256" key="2">
    <source>
        <dbReference type="ARBA" id="ARBA00004687"/>
    </source>
</evidence>
<keyword evidence="9 11" id="KW-0472">Membrane</keyword>
<keyword evidence="4" id="KW-0337">GPI-anchor biosynthesis</keyword>
<keyword evidence="7" id="KW-0256">Endoplasmic reticulum</keyword>
<organism evidence="12 13">
    <name type="scientific">Lithospermum erythrorhizon</name>
    <name type="common">Purple gromwell</name>
    <name type="synonym">Lithospermum officinale var. erythrorhizon</name>
    <dbReference type="NCBI Taxonomy" id="34254"/>
    <lineage>
        <taxon>Eukaryota</taxon>
        <taxon>Viridiplantae</taxon>
        <taxon>Streptophyta</taxon>
        <taxon>Embryophyta</taxon>
        <taxon>Tracheophyta</taxon>
        <taxon>Spermatophyta</taxon>
        <taxon>Magnoliopsida</taxon>
        <taxon>eudicotyledons</taxon>
        <taxon>Gunneridae</taxon>
        <taxon>Pentapetalae</taxon>
        <taxon>asterids</taxon>
        <taxon>lamiids</taxon>
        <taxon>Boraginales</taxon>
        <taxon>Boraginaceae</taxon>
        <taxon>Boraginoideae</taxon>
        <taxon>Lithospermeae</taxon>
        <taxon>Lithospermum</taxon>
    </lineage>
</organism>
<dbReference type="AlphaFoldDB" id="A0AAV3R657"/>
<evidence type="ECO:0000313" key="13">
    <source>
        <dbReference type="Proteomes" id="UP001454036"/>
    </source>
</evidence>
<dbReference type="EMBL" id="BAABME010007248">
    <property type="protein sequence ID" value="GAA0170447.1"/>
    <property type="molecule type" value="Genomic_DNA"/>
</dbReference>
<evidence type="ECO:0000256" key="6">
    <source>
        <dbReference type="ARBA" id="ARBA00022692"/>
    </source>
</evidence>
<name>A0AAV3R657_LITER</name>
<comment type="subcellular location">
    <subcellularLocation>
        <location evidence="1">Endoplasmic reticulum membrane</location>
        <topology evidence="1">Multi-pass membrane protein</topology>
    </subcellularLocation>
</comment>
<dbReference type="InterPro" id="IPR002591">
    <property type="entry name" value="Phosphodiest/P_Trfase"/>
</dbReference>
<evidence type="ECO:0000256" key="3">
    <source>
        <dbReference type="ARBA" id="ARBA00008695"/>
    </source>
</evidence>
<dbReference type="PANTHER" id="PTHR23071">
    <property type="entry name" value="PHOSPHATIDYLINOSITOL GLYCAN"/>
    <property type="match status" value="1"/>
</dbReference>